<gene>
    <name evidence="4" type="ORF">SAMN02982931_03002</name>
</gene>
<feature type="region of interest" description="Disordered" evidence="2">
    <location>
        <begin position="1784"/>
        <end position="1899"/>
    </location>
</feature>
<dbReference type="PANTHER" id="PTHR30441">
    <property type="entry name" value="DUF748 DOMAIN-CONTAINING PROTEIN"/>
    <property type="match status" value="1"/>
</dbReference>
<dbReference type="GO" id="GO:0005886">
    <property type="term" value="C:plasma membrane"/>
    <property type="evidence" value="ECO:0007669"/>
    <property type="project" value="TreeGrafter"/>
</dbReference>
<feature type="region of interest" description="Disordered" evidence="2">
    <location>
        <begin position="1369"/>
        <end position="1404"/>
    </location>
</feature>
<feature type="domain" description="AsmA" evidence="3">
    <location>
        <begin position="3"/>
        <end position="165"/>
    </location>
</feature>
<sequence>MILGSLAVIALFAALIGPWFINWDDYKANFEAQAEKILGQPVRVVGTADASILPSPSLTFTNVEVGDTEGQPMMTVERFAVTIELLPLMQGEIQVISMKLEKPTVRVSIDDVGQVDWFHRSEASRDLNPDSVVLNGVEVHDGTVIYTDAGAGSTVRLNDIQASIEARTLSGPWRIEGSYADEGIPVQFTVATGRRNDDGSLRVKFDATPAQWPVAIGTDGVIAGSEDGPTYEGTYNLTQIVAAEGREAGDSPGWRSEGSFNLTRDRLVIDKAILTEGPPDRPSSLAGSMTVELGKEARFEATMQARQLDLDRSLGEGPTKPVEVGAAANSFVEWLAGVPVPPIPGRVRFNVPGIVVGGSVIQDVRFVAMPEDAGWQIEGLQARLPGQATFQADGRLSTGENVGFGGVVRLAVGQPATFANWWRGKSSGGAGRLLAPFDLSGRATVNLGGIAVEGMTTRIGDATITGGFSWSRATAELSERKLRTDLQADRLDFIQIKALAELLGGRDFTDATAIADSYAIKLSASEMAIEDVRMRGVMIDAAFAGGGLAVNGIEVGDIGGASLKVTRGQIDDVLTEPLGRIEAQLTAGTLTGLARVVDRVIPDTRFSRWFLETAPSLAPASLSLTIDSVMEDGAPNSRLDIKGSAGATNFDSSIELAGAPTSWRNGRASFTGSLTSYDAVGVARQVGLEPVGPTIGGARISVTAAGIPSKGLESTLQGSFGGLTLESAGTLVLAADLPPTFAGSFDLETDNVEPLINMVGLGIPGAALGTPVALAGDITSLGPSAEVVWTNGQIAGHAVSGKVRVATRADGGIRLDEGDLQIDTVDAGWIASLGLGFAPLPTGDPEAPWSKTPFAEPTFGQLEAAIDVATEELTLGNSMRVSNARLAVALEPNRVAFDVLSGEVLGGSVVGGFTIRNVGGNANVAGRLSLVDGNLDTIIWQRAGRAVATGTLDMSADFEATGRSPSGLISSLTGGGTLAIHNGEARYVNPRAANLVIRASDLGQQFSEEQLRDLFASYIDGGSMSFTEAEAAFSIAAGTLRMQNMTVKTGAAGASGSAAIDLNTLTIDSDWTLTLDPGNIDNNEGSPPQVGIVFRGPLSEPTRIFDVLQFNSYLNIRQEERIQQILILEEEARLEKDRLNRLRRKLREDAERREREEEEARQARVDAAASAQALHIMRARQAEARAAAETAAWWERMTAAADEKAAAEGAAADAAEAAEAEKQQAAAAMEAVETLRVAITAAGDAQRLATGELAEASAAMAAAEQVVADRRAALASAEARATAAAQAVEDANAALEQAEANRDASGGDAGSAAADVEAARAALAAAEEQVAIARAAADEAVARADERADRAAALEEAARIASEERAAAATDADVKADTEVAATEQRKQAEETAEATASRAAEAEAEASRADAAMAAAVGLAGQFDVTLTQAQDDAAAAVVAAEAAEADLIVAQQRLAAAEEAEAALTATVAELEKAEAVPVDDATPGIDAFDMSDEADAGNAQLETARADLQAARSRVDAAREELDYAETRVAEAAEAKVSTALRADAAVIARDDAVAKAESLVAPADVARDEAVKARSDASVAALTAEAAGTAADNAAAAAEAARVLAAEKEQAYQVAANAAAEARSAAEQAALEADATETAAANAATALADARAVVEAASGDRSTAEQRLANAEAAVLAAVDARARAIDGMEQAASAVDIAAEALAEAETALADASAVVAEKTAQENEALDRGRAALAEFRAAQDAATEAALKAEAAEAAAREAAQRAAALPRGWVEGQVRGDRAEAPADATVITGSAADATPVADPAPEPDPIVVAEPEPEPEPEAEPEPVPASLTDAPADEDEETALTIELLPPTVLPRPRPDRAAETALDASTPVADPVRLPTDADPLVITPPN</sequence>
<feature type="coiled-coil region" evidence="1">
    <location>
        <begin position="1274"/>
        <end position="1343"/>
    </location>
</feature>
<evidence type="ECO:0000313" key="4">
    <source>
        <dbReference type="EMBL" id="SDB40053.1"/>
    </source>
</evidence>
<dbReference type="EMBL" id="FMXQ01000006">
    <property type="protein sequence ID" value="SDB40053.1"/>
    <property type="molecule type" value="Genomic_DNA"/>
</dbReference>
<feature type="coiled-coil region" evidence="1">
    <location>
        <begin position="1125"/>
        <end position="1166"/>
    </location>
</feature>
<dbReference type="PANTHER" id="PTHR30441:SF4">
    <property type="entry name" value="PROTEIN ASMA"/>
    <property type="match status" value="1"/>
</dbReference>
<feature type="coiled-coil region" evidence="1">
    <location>
        <begin position="1442"/>
        <end position="1538"/>
    </location>
</feature>
<keyword evidence="5" id="KW-1185">Reference proteome</keyword>
<evidence type="ECO:0000259" key="3">
    <source>
        <dbReference type="Pfam" id="PF05170"/>
    </source>
</evidence>
<accession>A0A1G6D4G0</accession>
<dbReference type="InterPro" id="IPR007844">
    <property type="entry name" value="AsmA"/>
</dbReference>
<feature type="compositionally biased region" description="Basic and acidic residues" evidence="2">
    <location>
        <begin position="1369"/>
        <end position="1390"/>
    </location>
</feature>
<feature type="coiled-coil region" evidence="1">
    <location>
        <begin position="1658"/>
        <end position="1769"/>
    </location>
</feature>
<dbReference type="GO" id="GO:0090313">
    <property type="term" value="P:regulation of protein targeting to membrane"/>
    <property type="evidence" value="ECO:0007669"/>
    <property type="project" value="TreeGrafter"/>
</dbReference>
<proteinExistence type="predicted"/>
<name>A0A1G6D4G0_9HYPH</name>
<keyword evidence="1" id="KW-0175">Coiled coil</keyword>
<evidence type="ECO:0000256" key="2">
    <source>
        <dbReference type="SAM" id="MobiDB-lite"/>
    </source>
</evidence>
<reference evidence="4 5" key="1">
    <citation type="submission" date="2016-10" db="EMBL/GenBank/DDBJ databases">
        <authorList>
            <person name="de Groot N.N."/>
        </authorList>
    </citation>
    <scope>NUCLEOTIDE SEQUENCE [LARGE SCALE GENOMIC DNA]</scope>
    <source>
        <strain evidence="4 5">ATCC 35022</strain>
    </source>
</reference>
<dbReference type="InterPro" id="IPR052894">
    <property type="entry name" value="AsmA-related"/>
</dbReference>
<dbReference type="Proteomes" id="UP000199071">
    <property type="component" value="Unassembled WGS sequence"/>
</dbReference>
<dbReference type="RefSeq" id="WP_090877368.1">
    <property type="nucleotide sequence ID" value="NZ_FMXQ01000006.1"/>
</dbReference>
<protein>
    <submittedName>
        <fullName evidence="4">AsmA family protein</fullName>
    </submittedName>
</protein>
<evidence type="ECO:0000313" key="5">
    <source>
        <dbReference type="Proteomes" id="UP000199071"/>
    </source>
</evidence>
<organism evidence="4 5">
    <name type="scientific">Bauldia litoralis</name>
    <dbReference type="NCBI Taxonomy" id="665467"/>
    <lineage>
        <taxon>Bacteria</taxon>
        <taxon>Pseudomonadati</taxon>
        <taxon>Pseudomonadota</taxon>
        <taxon>Alphaproteobacteria</taxon>
        <taxon>Hyphomicrobiales</taxon>
        <taxon>Kaistiaceae</taxon>
        <taxon>Bauldia</taxon>
    </lineage>
</organism>
<dbReference type="STRING" id="665467.SAMN02982931_03002"/>
<feature type="compositionally biased region" description="Acidic residues" evidence="2">
    <location>
        <begin position="1821"/>
        <end position="1831"/>
    </location>
</feature>
<evidence type="ECO:0000256" key="1">
    <source>
        <dbReference type="SAM" id="Coils"/>
    </source>
</evidence>
<dbReference type="Pfam" id="PF05170">
    <property type="entry name" value="AsmA"/>
    <property type="match status" value="1"/>
</dbReference>